<dbReference type="KEGG" id="hth:HTH_1273"/>
<evidence type="ECO:0000256" key="1">
    <source>
        <dbReference type="SAM" id="MobiDB-lite"/>
    </source>
</evidence>
<accession>D3DIS4</accession>
<dbReference type="KEGG" id="hte:Hydth_1265"/>
<sequence>MFYILPSSKKQSKMKGSQQSMPHTGFFETKAQKLVRCFSVGDDLLPVFRRFKNAFWESLEYWVLPPAVQKRIKERSLVLSPLLGIALVDSPTPKYNFGWEDECEGVKLRDFWVQDIKNLTKKLLEDKVVILFVGKKEASLLDLSTASKVITFEYYKANKKVKNPMPHRAYTLRYIAEKNLNISNLFKINFYDYTVESIQEKGRYINVLLKSEGRYI</sequence>
<dbReference type="STRING" id="608538.HTH_1273"/>
<dbReference type="OrthoDB" id="12992at2"/>
<dbReference type="EMBL" id="AP011112">
    <property type="protein sequence ID" value="BAI69726.1"/>
    <property type="molecule type" value="Genomic_DNA"/>
</dbReference>
<gene>
    <name evidence="2" type="ordered locus">HTH_1273</name>
</gene>
<dbReference type="AlphaFoldDB" id="D3DIS4"/>
<evidence type="ECO:0000313" key="2">
    <source>
        <dbReference type="EMBL" id="BAI69726.1"/>
    </source>
</evidence>
<protein>
    <recommendedName>
        <fullName evidence="4">Peroxide stress protein YaaA</fullName>
    </recommendedName>
</protein>
<evidence type="ECO:0000313" key="3">
    <source>
        <dbReference type="Proteomes" id="UP000002574"/>
    </source>
</evidence>
<reference evidence="2 3" key="1">
    <citation type="journal article" date="2010" name="J. Bacteriol.">
        <title>Complete genome sequence of the thermophilic, obligately chemolithoautotrophic hydrogen-oxidizing bacterium Hydrogenobacter thermophilus TK-6.</title>
        <authorList>
            <person name="Arai H."/>
            <person name="Kanbe H."/>
            <person name="Ishii M."/>
            <person name="Igarashi Y."/>
        </authorList>
    </citation>
    <scope>NUCLEOTIDE SEQUENCE [LARGE SCALE GENOMIC DNA]</scope>
    <source>
        <strain evidence="3">DSM 6534 / IAM 12695 / TK-6 [Tokyo]</strain>
    </source>
</reference>
<evidence type="ECO:0008006" key="4">
    <source>
        <dbReference type="Google" id="ProtNLM"/>
    </source>
</evidence>
<feature type="region of interest" description="Disordered" evidence="1">
    <location>
        <begin position="1"/>
        <end position="21"/>
    </location>
</feature>
<dbReference type="eggNOG" id="COG3022">
    <property type="taxonomic scope" value="Bacteria"/>
</dbReference>
<organism evidence="2 3">
    <name type="scientific">Hydrogenobacter thermophilus (strain DSM 6534 / IAM 12695 / TK-6)</name>
    <dbReference type="NCBI Taxonomy" id="608538"/>
    <lineage>
        <taxon>Bacteria</taxon>
        <taxon>Pseudomonadati</taxon>
        <taxon>Aquificota</taxon>
        <taxon>Aquificia</taxon>
        <taxon>Aquificales</taxon>
        <taxon>Aquificaceae</taxon>
        <taxon>Hydrogenobacter</taxon>
    </lineage>
</organism>
<proteinExistence type="predicted"/>
<name>D3DIS4_HYDTT</name>
<keyword evidence="3" id="KW-1185">Reference proteome</keyword>
<dbReference type="Proteomes" id="UP000002574">
    <property type="component" value="Chromosome"/>
</dbReference>